<dbReference type="InterPro" id="IPR003959">
    <property type="entry name" value="ATPase_AAA_core"/>
</dbReference>
<evidence type="ECO:0000313" key="4">
    <source>
        <dbReference type="EMBL" id="BDZ47905.1"/>
    </source>
</evidence>
<evidence type="ECO:0000313" key="5">
    <source>
        <dbReference type="Proteomes" id="UP001321486"/>
    </source>
</evidence>
<dbReference type="Gene3D" id="3.40.50.300">
    <property type="entry name" value="P-loop containing nucleotide triphosphate hydrolases"/>
    <property type="match status" value="1"/>
</dbReference>
<protein>
    <recommendedName>
        <fullName evidence="3">ATPase AAA-type core domain-containing protein</fullName>
    </recommendedName>
</protein>
<dbReference type="InterPro" id="IPR027417">
    <property type="entry name" value="P-loop_NTPase"/>
</dbReference>
<feature type="domain" description="ATPase AAA-type core" evidence="3">
    <location>
        <begin position="18"/>
        <end position="80"/>
    </location>
</feature>
<proteinExistence type="inferred from homology"/>
<dbReference type="Proteomes" id="UP001321486">
    <property type="component" value="Chromosome"/>
</dbReference>
<dbReference type="EMBL" id="AP027732">
    <property type="protein sequence ID" value="BDZ47905.1"/>
    <property type="molecule type" value="Genomic_DNA"/>
</dbReference>
<name>A0ABN6XSE2_9MICO</name>
<dbReference type="Pfam" id="PF13304">
    <property type="entry name" value="AAA_21"/>
    <property type="match status" value="1"/>
</dbReference>
<dbReference type="RefSeq" id="WP_350271610.1">
    <property type="nucleotide sequence ID" value="NZ_AP027732.1"/>
</dbReference>
<reference evidence="5" key="1">
    <citation type="journal article" date="2019" name="Int. J. Syst. Evol. Microbiol.">
        <title>The Global Catalogue of Microorganisms (GCM) 10K type strain sequencing project: providing services to taxonomists for standard genome sequencing and annotation.</title>
        <authorList>
            <consortium name="The Broad Institute Genomics Platform"/>
            <consortium name="The Broad Institute Genome Sequencing Center for Infectious Disease"/>
            <person name="Wu L."/>
            <person name="Ma J."/>
        </authorList>
    </citation>
    <scope>NUCLEOTIDE SEQUENCE [LARGE SCALE GENOMIC DNA]</scope>
    <source>
        <strain evidence="5">NBRC 108728</strain>
    </source>
</reference>
<sequence length="204" mass="21756">MDEVLDLVGLHSVAQRRAGGFSLGMAQRLGIAAALLGDPAILVLDEPMNGLDTDGVRWIRSLLKELAAEGRTVLVSSHLMAEMHQTVDRVLVIARGRLIADCTTEELVATSPPTVTLRSPDMDGPGLADALRLEGMTVDAAGPGELSITGGTLERIGDIAFDADVRVHTLAETPVTLEEGYLRLVENEFEFASPVNATADEDER</sequence>
<evidence type="ECO:0000259" key="3">
    <source>
        <dbReference type="Pfam" id="PF13304"/>
    </source>
</evidence>
<evidence type="ECO:0000256" key="2">
    <source>
        <dbReference type="ARBA" id="ARBA00022448"/>
    </source>
</evidence>
<accession>A0ABN6XSE2</accession>
<keyword evidence="2" id="KW-0813">Transport</keyword>
<dbReference type="SUPFAM" id="SSF52540">
    <property type="entry name" value="P-loop containing nucleoside triphosphate hydrolases"/>
    <property type="match status" value="1"/>
</dbReference>
<organism evidence="4 5">
    <name type="scientific">Frondihabitans sucicola</name>
    <dbReference type="NCBI Taxonomy" id="1268041"/>
    <lineage>
        <taxon>Bacteria</taxon>
        <taxon>Bacillati</taxon>
        <taxon>Actinomycetota</taxon>
        <taxon>Actinomycetes</taxon>
        <taxon>Micrococcales</taxon>
        <taxon>Microbacteriaceae</taxon>
        <taxon>Frondihabitans</taxon>
    </lineage>
</organism>
<gene>
    <name evidence="4" type="ORF">GCM10025867_01460</name>
</gene>
<dbReference type="PANTHER" id="PTHR43335">
    <property type="entry name" value="ABC TRANSPORTER, ATP-BINDING PROTEIN"/>
    <property type="match status" value="1"/>
</dbReference>
<evidence type="ECO:0000256" key="1">
    <source>
        <dbReference type="ARBA" id="ARBA00005417"/>
    </source>
</evidence>
<dbReference type="PANTHER" id="PTHR43335:SF4">
    <property type="entry name" value="ABC TRANSPORTER, ATP-BINDING PROTEIN"/>
    <property type="match status" value="1"/>
</dbReference>
<keyword evidence="5" id="KW-1185">Reference proteome</keyword>
<comment type="similarity">
    <text evidence="1">Belongs to the ABC transporter superfamily.</text>
</comment>